<keyword evidence="2" id="KW-1185">Reference proteome</keyword>
<comment type="caution">
    <text evidence="1">The sequence shown here is derived from an EMBL/GenBank/DDBJ whole genome shotgun (WGS) entry which is preliminary data.</text>
</comment>
<organism evidence="1 2">
    <name type="scientific">Priestia endophytica DSM 13796</name>
    <dbReference type="NCBI Taxonomy" id="1121089"/>
    <lineage>
        <taxon>Bacteria</taxon>
        <taxon>Bacillati</taxon>
        <taxon>Bacillota</taxon>
        <taxon>Bacilli</taxon>
        <taxon>Bacillales</taxon>
        <taxon>Bacillaceae</taxon>
        <taxon>Priestia</taxon>
    </lineage>
</organism>
<evidence type="ECO:0000313" key="2">
    <source>
        <dbReference type="Proteomes" id="UP000182762"/>
    </source>
</evidence>
<proteinExistence type="predicted"/>
<protein>
    <recommendedName>
        <fullName evidence="3">Transposase</fullName>
    </recommendedName>
</protein>
<evidence type="ECO:0008006" key="3">
    <source>
        <dbReference type="Google" id="ProtNLM"/>
    </source>
</evidence>
<dbReference type="Proteomes" id="UP000182762">
    <property type="component" value="Unassembled WGS sequence"/>
</dbReference>
<gene>
    <name evidence="1" type="ORF">SAMN02745910_02098</name>
</gene>
<reference evidence="1 2" key="1">
    <citation type="submission" date="2016-10" db="EMBL/GenBank/DDBJ databases">
        <authorList>
            <person name="Varghese N."/>
            <person name="Submissions S."/>
        </authorList>
    </citation>
    <scope>NUCLEOTIDE SEQUENCE [LARGE SCALE GENOMIC DNA]</scope>
    <source>
        <strain evidence="1 2">DSM 13796</strain>
    </source>
</reference>
<name>A0A1I5ZI16_9BACI</name>
<evidence type="ECO:0000313" key="1">
    <source>
        <dbReference type="EMBL" id="SFQ56119.1"/>
    </source>
</evidence>
<dbReference type="EMBL" id="FOXX01000004">
    <property type="protein sequence ID" value="SFQ56119.1"/>
    <property type="molecule type" value="Genomic_DNA"/>
</dbReference>
<sequence length="56" mass="6795">MKMGLVILEIKSFMKTRKLRAYKRYFQVSKRDVEPLTLIEQSITDHNSKWIANYFK</sequence>
<accession>A0A1I5ZI16</accession>